<protein>
    <submittedName>
        <fullName evidence="1">Uncharacterized protein</fullName>
    </submittedName>
</protein>
<accession>A0A1S0TV22</accession>
<proteinExistence type="predicted"/>
<evidence type="ECO:0000313" key="1">
    <source>
        <dbReference type="EMBL" id="EFO19950.1"/>
    </source>
</evidence>
<dbReference type="CTD" id="9945970"/>
<name>A0A1S0TV22_LOALO</name>
<dbReference type="InParanoid" id="A0A1S0TV22"/>
<dbReference type="EMBL" id="JH712072">
    <property type="protein sequence ID" value="EFO19950.1"/>
    <property type="molecule type" value="Genomic_DNA"/>
</dbReference>
<gene>
    <name evidence="1" type="ORF">LOAG_08539</name>
</gene>
<sequence>MVPLISIGDEEITGQDPLAIVGILIDSVLQKYMKSGIELNGSNNCARKDAGEERGKSEINGTTLDFPQMITWLGQFQKIMMRLEDRVALYGFVYDNDANTDLTIYSIDLPLISGVQF</sequence>
<dbReference type="AlphaFoldDB" id="A0A1S0TV22"/>
<dbReference type="GeneID" id="9945970"/>
<organism evidence="1">
    <name type="scientific">Loa loa</name>
    <name type="common">Eye worm</name>
    <name type="synonym">Filaria loa</name>
    <dbReference type="NCBI Taxonomy" id="7209"/>
    <lineage>
        <taxon>Eukaryota</taxon>
        <taxon>Metazoa</taxon>
        <taxon>Ecdysozoa</taxon>
        <taxon>Nematoda</taxon>
        <taxon>Chromadorea</taxon>
        <taxon>Rhabditida</taxon>
        <taxon>Spirurina</taxon>
        <taxon>Spiruromorpha</taxon>
        <taxon>Filarioidea</taxon>
        <taxon>Onchocercidae</taxon>
        <taxon>Loa</taxon>
    </lineage>
</organism>
<reference evidence="1" key="1">
    <citation type="submission" date="2012-04" db="EMBL/GenBank/DDBJ databases">
        <title>The Genome Sequence of Loa loa.</title>
        <authorList>
            <consortium name="The Broad Institute Genome Sequencing Platform"/>
            <consortium name="Broad Institute Genome Sequencing Center for Infectious Disease"/>
            <person name="Nutman T.B."/>
            <person name="Fink D.L."/>
            <person name="Russ C."/>
            <person name="Young S."/>
            <person name="Zeng Q."/>
            <person name="Gargeya S."/>
            <person name="Alvarado L."/>
            <person name="Berlin A."/>
            <person name="Chapman S.B."/>
            <person name="Chen Z."/>
            <person name="Freedman E."/>
            <person name="Gellesch M."/>
            <person name="Goldberg J."/>
            <person name="Griggs A."/>
            <person name="Gujja S."/>
            <person name="Heilman E.R."/>
            <person name="Heiman D."/>
            <person name="Howarth C."/>
            <person name="Mehta T."/>
            <person name="Neiman D."/>
            <person name="Pearson M."/>
            <person name="Roberts A."/>
            <person name="Saif S."/>
            <person name="Shea T."/>
            <person name="Shenoy N."/>
            <person name="Sisk P."/>
            <person name="Stolte C."/>
            <person name="Sykes S."/>
            <person name="White J."/>
            <person name="Yandava C."/>
            <person name="Haas B."/>
            <person name="Henn M.R."/>
            <person name="Nusbaum C."/>
            <person name="Birren B."/>
        </authorList>
    </citation>
    <scope>NUCLEOTIDE SEQUENCE [LARGE SCALE GENOMIC DNA]</scope>
</reference>
<dbReference type="RefSeq" id="XP_003144117.1">
    <property type="nucleotide sequence ID" value="XM_003144069.1"/>
</dbReference>
<dbReference type="KEGG" id="loa:LOAG_08539"/>